<dbReference type="GO" id="GO:0005576">
    <property type="term" value="C:extracellular region"/>
    <property type="evidence" value="ECO:0007669"/>
    <property type="project" value="UniProtKB-SubCell"/>
</dbReference>
<feature type="signal peptide" evidence="7">
    <location>
        <begin position="1"/>
        <end position="27"/>
    </location>
</feature>
<dbReference type="AlphaFoldDB" id="A0A7S2DJD5"/>
<evidence type="ECO:0000256" key="3">
    <source>
        <dbReference type="ARBA" id="ARBA00022525"/>
    </source>
</evidence>
<dbReference type="SUPFAM" id="SSF52833">
    <property type="entry name" value="Thioredoxin-like"/>
    <property type="match status" value="1"/>
</dbReference>
<evidence type="ECO:0000313" key="8">
    <source>
        <dbReference type="EMBL" id="CAD9456146.1"/>
    </source>
</evidence>
<evidence type="ECO:0000256" key="5">
    <source>
        <dbReference type="ARBA" id="ARBA00023180"/>
    </source>
</evidence>
<accession>A0A7S2DJD5</accession>
<dbReference type="InterPro" id="IPR036249">
    <property type="entry name" value="Thioredoxin-like_sf"/>
</dbReference>
<sequence>MLPQVPMWMRCTFGLAFVAIPVPSAAAFGRTTGRLRSNSSQGDEDVLGEFFRQLEDGGAVGTEETVSMVAKPQVSFEFYYLTTCPHCLTLIQHAVRPLIQARLPGDKVRFTILPVLKGMSNREQCMETGACHHALAPLCALRDTLPQPVPADSPELRRAVDFLACDLAFTADGLGNTPEVMQECARKAGLDWEAIDTCTKGPKVFDVMYSTAYAKTIVSAMHRLQKASFAQPPSMPWVFLDGKLLTCGSEGCIAEQTPSGEIALPKPGSLLALVCDKLESKPEACMGVQKSLDPTAVEAEERLAEEARRCENCVEVGHFHWHVGESRMAKQAPQFLALVVLAIVSSGVLLRASSAARSALRLRVSQEERGPGEPGGPLAEDFGLQDARLSPE</sequence>
<keyword evidence="4 7" id="KW-0732">Signal</keyword>
<evidence type="ECO:0000256" key="4">
    <source>
        <dbReference type="ARBA" id="ARBA00022729"/>
    </source>
</evidence>
<keyword evidence="3" id="KW-0964">Secreted</keyword>
<gene>
    <name evidence="8" type="ORF">AAND1436_LOCUS26399</name>
</gene>
<protein>
    <recommendedName>
        <fullName evidence="9">Gamma-interferon-inducible lysosomal thiol reductase</fullName>
    </recommendedName>
</protein>
<feature type="chain" id="PRO_5031554214" description="Gamma-interferon-inducible lysosomal thiol reductase" evidence="7">
    <location>
        <begin position="28"/>
        <end position="392"/>
    </location>
</feature>
<evidence type="ECO:0008006" key="9">
    <source>
        <dbReference type="Google" id="ProtNLM"/>
    </source>
</evidence>
<dbReference type="PANTHER" id="PTHR13234">
    <property type="entry name" value="GAMMA-INTERFERON INDUCIBLE LYSOSOMAL THIOL REDUCTASE GILT"/>
    <property type="match status" value="1"/>
</dbReference>
<evidence type="ECO:0000256" key="6">
    <source>
        <dbReference type="SAM" id="MobiDB-lite"/>
    </source>
</evidence>
<evidence type="ECO:0000256" key="2">
    <source>
        <dbReference type="ARBA" id="ARBA00005679"/>
    </source>
</evidence>
<comment type="subcellular location">
    <subcellularLocation>
        <location evidence="1">Secreted</location>
    </subcellularLocation>
</comment>
<dbReference type="GO" id="GO:0016671">
    <property type="term" value="F:oxidoreductase activity, acting on a sulfur group of donors, disulfide as acceptor"/>
    <property type="evidence" value="ECO:0007669"/>
    <property type="project" value="InterPro"/>
</dbReference>
<keyword evidence="5" id="KW-0325">Glycoprotein</keyword>
<dbReference type="PANTHER" id="PTHR13234:SF8">
    <property type="entry name" value="GAMMA-INTERFERON-INDUCIBLE LYSOSOMAL THIOL REDUCTASE"/>
    <property type="match status" value="1"/>
</dbReference>
<name>A0A7S2DJD5_9DINO</name>
<evidence type="ECO:0000256" key="7">
    <source>
        <dbReference type="SAM" id="SignalP"/>
    </source>
</evidence>
<comment type="similarity">
    <text evidence="2">Belongs to the GILT family.</text>
</comment>
<dbReference type="Gene3D" id="3.40.30.10">
    <property type="entry name" value="Glutaredoxin"/>
    <property type="match status" value="1"/>
</dbReference>
<feature type="region of interest" description="Disordered" evidence="6">
    <location>
        <begin position="364"/>
        <end position="392"/>
    </location>
</feature>
<proteinExistence type="inferred from homology"/>
<organism evidence="8">
    <name type="scientific">Alexandrium andersonii</name>
    <dbReference type="NCBI Taxonomy" id="327968"/>
    <lineage>
        <taxon>Eukaryota</taxon>
        <taxon>Sar</taxon>
        <taxon>Alveolata</taxon>
        <taxon>Dinophyceae</taxon>
        <taxon>Gonyaulacales</taxon>
        <taxon>Pyrocystaceae</taxon>
        <taxon>Alexandrium</taxon>
    </lineage>
</organism>
<reference evidence="8" key="1">
    <citation type="submission" date="2021-01" db="EMBL/GenBank/DDBJ databases">
        <authorList>
            <person name="Corre E."/>
            <person name="Pelletier E."/>
            <person name="Niang G."/>
            <person name="Scheremetjew M."/>
            <person name="Finn R."/>
            <person name="Kale V."/>
            <person name="Holt S."/>
            <person name="Cochrane G."/>
            <person name="Meng A."/>
            <person name="Brown T."/>
            <person name="Cohen L."/>
        </authorList>
    </citation>
    <scope>NUCLEOTIDE SEQUENCE</scope>
    <source>
        <strain evidence="8">CCMP2222</strain>
    </source>
</reference>
<dbReference type="InterPro" id="IPR004911">
    <property type="entry name" value="Interferon-induced_GILT"/>
</dbReference>
<dbReference type="EMBL" id="HBGQ01054412">
    <property type="protein sequence ID" value="CAD9456146.1"/>
    <property type="molecule type" value="Transcribed_RNA"/>
</dbReference>
<evidence type="ECO:0000256" key="1">
    <source>
        <dbReference type="ARBA" id="ARBA00004613"/>
    </source>
</evidence>